<feature type="transmembrane region" description="Helical" evidence="2">
    <location>
        <begin position="12"/>
        <end position="32"/>
    </location>
</feature>
<dbReference type="RefSeq" id="WP_323277829.1">
    <property type="nucleotide sequence ID" value="NZ_JAYGGQ010000002.1"/>
</dbReference>
<feature type="region of interest" description="Disordered" evidence="1">
    <location>
        <begin position="133"/>
        <end position="179"/>
    </location>
</feature>
<feature type="compositionally biased region" description="Pro residues" evidence="1">
    <location>
        <begin position="136"/>
        <end position="146"/>
    </location>
</feature>
<gene>
    <name evidence="3" type="ORF">SPF06_04805</name>
</gene>
<name>A0ABU5T2Z6_9MICC</name>
<feature type="compositionally biased region" description="Low complexity" evidence="1">
    <location>
        <begin position="69"/>
        <end position="79"/>
    </location>
</feature>
<accession>A0ABU5T2Z6</accession>
<keyword evidence="2" id="KW-1133">Transmembrane helix</keyword>
<comment type="caution">
    <text evidence="3">The sequence shown here is derived from an EMBL/GenBank/DDBJ whole genome shotgun (WGS) entry which is preliminary data.</text>
</comment>
<proteinExistence type="predicted"/>
<dbReference type="Proteomes" id="UP001304769">
    <property type="component" value="Unassembled WGS sequence"/>
</dbReference>
<reference evidence="3 4" key="1">
    <citation type="submission" date="2023-12" db="EMBL/GenBank/DDBJ databases">
        <title>Sinomonas terricola sp. nov, isolated from litchi orchard soil in Guangdong, PR China.</title>
        <authorList>
            <person name="Jiaxin W."/>
            <person name="Yang Z."/>
            <person name="Honghui Z."/>
        </authorList>
    </citation>
    <scope>NUCLEOTIDE SEQUENCE [LARGE SCALE GENOMIC DNA]</scope>
    <source>
        <strain evidence="3 4">JGH33</strain>
    </source>
</reference>
<feature type="transmembrane region" description="Helical" evidence="2">
    <location>
        <begin position="38"/>
        <end position="59"/>
    </location>
</feature>
<organism evidence="3 4">
    <name type="scientific">Sinomonas terricola</name>
    <dbReference type="NCBI Taxonomy" id="3110330"/>
    <lineage>
        <taxon>Bacteria</taxon>
        <taxon>Bacillati</taxon>
        <taxon>Actinomycetota</taxon>
        <taxon>Actinomycetes</taxon>
        <taxon>Micrococcales</taxon>
        <taxon>Micrococcaceae</taxon>
        <taxon>Sinomonas</taxon>
    </lineage>
</organism>
<evidence type="ECO:0000313" key="4">
    <source>
        <dbReference type="Proteomes" id="UP001304769"/>
    </source>
</evidence>
<feature type="region of interest" description="Disordered" evidence="1">
    <location>
        <begin position="64"/>
        <end position="95"/>
    </location>
</feature>
<evidence type="ECO:0000256" key="2">
    <source>
        <dbReference type="SAM" id="Phobius"/>
    </source>
</evidence>
<keyword evidence="4" id="KW-1185">Reference proteome</keyword>
<keyword evidence="2" id="KW-0472">Membrane</keyword>
<protein>
    <submittedName>
        <fullName evidence="3">Uncharacterized protein</fullName>
    </submittedName>
</protein>
<evidence type="ECO:0000313" key="3">
    <source>
        <dbReference type="EMBL" id="MEA5454038.1"/>
    </source>
</evidence>
<keyword evidence="2" id="KW-0812">Transmembrane</keyword>
<dbReference type="EMBL" id="JAYGGQ010000002">
    <property type="protein sequence ID" value="MEA5454038.1"/>
    <property type="molecule type" value="Genomic_DNA"/>
</dbReference>
<sequence length="302" mass="32526">MERDAMGMAAKRGGSAGGGCGLLGVFLVLGAVALLLKYWWVVLIVLGVVAVTVGMVRLARTPILPKGTSSAPRPSSPKAIRPPRPRRGAGLSMGLPRAKRSAFDADAFYREQRAKKREEQAAALQGWDRLFHDMQPPIPDPPPAPPAQSMEVGDEPVSVEKPGPMEKPPVEKPVPERPAPLSDPLFGLGYADKFGQTLATGDRVARIEGYAEEIEGAPIEASTGTIVGSGLDRLGRDFARSPALHVQWDIRARRGGYDETMPFHAVPVVFTSGRRFGRAAGGIFVSYYIRKIEDAPKPKKSE</sequence>
<evidence type="ECO:0000256" key="1">
    <source>
        <dbReference type="SAM" id="MobiDB-lite"/>
    </source>
</evidence>